<proteinExistence type="predicted"/>
<name>A0A445LUG9_GLYSO</name>
<organism evidence="2 3">
    <name type="scientific">Glycine soja</name>
    <name type="common">Wild soybean</name>
    <dbReference type="NCBI Taxonomy" id="3848"/>
    <lineage>
        <taxon>Eukaryota</taxon>
        <taxon>Viridiplantae</taxon>
        <taxon>Streptophyta</taxon>
        <taxon>Embryophyta</taxon>
        <taxon>Tracheophyta</taxon>
        <taxon>Spermatophyta</taxon>
        <taxon>Magnoliopsida</taxon>
        <taxon>eudicotyledons</taxon>
        <taxon>Gunneridae</taxon>
        <taxon>Pentapetalae</taxon>
        <taxon>rosids</taxon>
        <taxon>fabids</taxon>
        <taxon>Fabales</taxon>
        <taxon>Fabaceae</taxon>
        <taxon>Papilionoideae</taxon>
        <taxon>50 kb inversion clade</taxon>
        <taxon>NPAAA clade</taxon>
        <taxon>indigoferoid/millettioid clade</taxon>
        <taxon>Phaseoleae</taxon>
        <taxon>Glycine</taxon>
        <taxon>Glycine subgen. Soja</taxon>
    </lineage>
</organism>
<reference evidence="2 3" key="1">
    <citation type="submission" date="2018-09" db="EMBL/GenBank/DDBJ databases">
        <title>A high-quality reference genome of wild soybean provides a powerful tool to mine soybean genomes.</title>
        <authorList>
            <person name="Xie M."/>
            <person name="Chung C.Y.L."/>
            <person name="Li M.-W."/>
            <person name="Wong F.-L."/>
            <person name="Chan T.-F."/>
            <person name="Lam H.-M."/>
        </authorList>
    </citation>
    <scope>NUCLEOTIDE SEQUENCE [LARGE SCALE GENOMIC DNA]</scope>
    <source>
        <strain evidence="3">cv. W05</strain>
        <tissue evidence="2">Hypocotyl of etiolated seedlings</tissue>
    </source>
</reference>
<dbReference type="EMBL" id="QZWG01000002">
    <property type="protein sequence ID" value="RZC26858.1"/>
    <property type="molecule type" value="Genomic_DNA"/>
</dbReference>
<evidence type="ECO:0000313" key="2">
    <source>
        <dbReference type="EMBL" id="RZC26858.1"/>
    </source>
</evidence>
<comment type="caution">
    <text evidence="2">The sequence shown here is derived from an EMBL/GenBank/DDBJ whole genome shotgun (WGS) entry which is preliminary data.</text>
</comment>
<feature type="region of interest" description="Disordered" evidence="1">
    <location>
        <begin position="68"/>
        <end position="92"/>
    </location>
</feature>
<accession>A0A445LUG9</accession>
<evidence type="ECO:0000256" key="1">
    <source>
        <dbReference type="SAM" id="MobiDB-lite"/>
    </source>
</evidence>
<gene>
    <name evidence="2" type="ORF">D0Y65_005165</name>
</gene>
<evidence type="ECO:0000313" key="3">
    <source>
        <dbReference type="Proteomes" id="UP000289340"/>
    </source>
</evidence>
<keyword evidence="3" id="KW-1185">Reference proteome</keyword>
<dbReference type="AlphaFoldDB" id="A0A445LUG9"/>
<sequence>MAAITATTRRTKTPPSPKAFKHVSFCGVVCGIHPHIFSFQFAFAFHLALCFFQEASFRHRWPRSMKLLPETPRTARRSSKPSALSATPSTKVPTTNKTYQTFSAYTIEECGRKIGLMAQILLHGTLHATVYEVDKLKIGGGNFLTKKLEAFSLRQPPSLLRAATYLSLFLSPLRATSPPSSSTIARRSLSQIGAHTAPSPPLTTIDLHAHQTRPHRRSCTATYDQQIDIALRFPLHI</sequence>
<protein>
    <submittedName>
        <fullName evidence="2">Uncharacterized protein</fullName>
    </submittedName>
</protein>
<feature type="compositionally biased region" description="Polar residues" evidence="1">
    <location>
        <begin position="80"/>
        <end position="92"/>
    </location>
</feature>
<dbReference type="Proteomes" id="UP000289340">
    <property type="component" value="Chromosome 2"/>
</dbReference>